<name>A0ABY5HBI5_9PSED</name>
<dbReference type="Pfam" id="PF07695">
    <property type="entry name" value="7TMR-DISM_7TM"/>
    <property type="match status" value="1"/>
</dbReference>
<protein>
    <recommendedName>
        <fullName evidence="1">diguanylate cyclase</fullName>
        <ecNumber evidence="1">2.7.7.65</ecNumber>
    </recommendedName>
</protein>
<dbReference type="InterPro" id="IPR029787">
    <property type="entry name" value="Nucleotide_cyclase"/>
</dbReference>
<gene>
    <name evidence="5" type="ORF">KDW96_10515</name>
</gene>
<keyword evidence="3" id="KW-1133">Transmembrane helix</keyword>
<feature type="transmembrane region" description="Helical" evidence="3">
    <location>
        <begin position="337"/>
        <end position="360"/>
    </location>
</feature>
<feature type="transmembrane region" description="Helical" evidence="3">
    <location>
        <begin position="281"/>
        <end position="301"/>
    </location>
</feature>
<feature type="transmembrane region" description="Helical" evidence="3">
    <location>
        <begin position="185"/>
        <end position="206"/>
    </location>
</feature>
<reference evidence="5" key="1">
    <citation type="submission" date="2021-04" db="EMBL/GenBank/DDBJ databases">
        <title>Oceanospirillales bacteria with DddD are important DMSP degraders in coastal seawater.</title>
        <authorList>
            <person name="Liu J."/>
        </authorList>
    </citation>
    <scope>NUCLEOTIDE SEQUENCE</scope>
    <source>
        <strain evidence="5">D13-4</strain>
    </source>
</reference>
<dbReference type="NCBIfam" id="TIGR00254">
    <property type="entry name" value="GGDEF"/>
    <property type="match status" value="1"/>
</dbReference>
<comment type="catalytic activity">
    <reaction evidence="2">
        <text>2 GTP = 3',3'-c-di-GMP + 2 diphosphate</text>
        <dbReference type="Rhea" id="RHEA:24898"/>
        <dbReference type="ChEBI" id="CHEBI:33019"/>
        <dbReference type="ChEBI" id="CHEBI:37565"/>
        <dbReference type="ChEBI" id="CHEBI:58805"/>
        <dbReference type="EC" id="2.7.7.65"/>
    </reaction>
</comment>
<dbReference type="Pfam" id="PF00990">
    <property type="entry name" value="GGDEF"/>
    <property type="match status" value="1"/>
</dbReference>
<dbReference type="Gene3D" id="2.60.40.2380">
    <property type="match status" value="1"/>
</dbReference>
<dbReference type="PANTHER" id="PTHR45138">
    <property type="entry name" value="REGULATORY COMPONENTS OF SENSORY TRANSDUCTION SYSTEM"/>
    <property type="match status" value="1"/>
</dbReference>
<evidence type="ECO:0000256" key="2">
    <source>
        <dbReference type="ARBA" id="ARBA00034247"/>
    </source>
</evidence>
<feature type="transmembrane region" description="Helical" evidence="3">
    <location>
        <begin position="307"/>
        <end position="328"/>
    </location>
</feature>
<dbReference type="InterPro" id="IPR011622">
    <property type="entry name" value="7TMR_DISM_rcpt_extracell_dom2"/>
</dbReference>
<dbReference type="Gene3D" id="3.30.70.270">
    <property type="match status" value="1"/>
</dbReference>
<dbReference type="CDD" id="cd01949">
    <property type="entry name" value="GGDEF"/>
    <property type="match status" value="1"/>
</dbReference>
<dbReference type="RefSeq" id="WP_255840360.1">
    <property type="nucleotide sequence ID" value="NZ_CP073346.1"/>
</dbReference>
<dbReference type="InterPro" id="IPR050469">
    <property type="entry name" value="Diguanylate_Cyclase"/>
</dbReference>
<dbReference type="SUPFAM" id="SSF55073">
    <property type="entry name" value="Nucleotide cyclase"/>
    <property type="match status" value="1"/>
</dbReference>
<feature type="transmembrane region" description="Helical" evidence="3">
    <location>
        <begin position="366"/>
        <end position="387"/>
    </location>
</feature>
<dbReference type="PANTHER" id="PTHR45138:SF9">
    <property type="entry name" value="DIGUANYLATE CYCLASE DGCM-RELATED"/>
    <property type="match status" value="1"/>
</dbReference>
<dbReference type="Pfam" id="PF07696">
    <property type="entry name" value="7TMR-DISMED2"/>
    <property type="match status" value="1"/>
</dbReference>
<dbReference type="EMBL" id="CP073346">
    <property type="protein sequence ID" value="UTW09702.1"/>
    <property type="molecule type" value="Genomic_DNA"/>
</dbReference>
<dbReference type="Proteomes" id="UP001059672">
    <property type="component" value="Chromosome"/>
</dbReference>
<keyword evidence="3" id="KW-0472">Membrane</keyword>
<feature type="domain" description="GGDEF" evidence="4">
    <location>
        <begin position="433"/>
        <end position="565"/>
    </location>
</feature>
<dbReference type="PROSITE" id="PS50887">
    <property type="entry name" value="GGDEF"/>
    <property type="match status" value="1"/>
</dbReference>
<keyword evidence="6" id="KW-1185">Reference proteome</keyword>
<keyword evidence="3" id="KW-0812">Transmembrane</keyword>
<feature type="transmembrane region" description="Helical" evidence="3">
    <location>
        <begin position="251"/>
        <end position="269"/>
    </location>
</feature>
<proteinExistence type="predicted"/>
<feature type="transmembrane region" description="Helical" evidence="3">
    <location>
        <begin position="218"/>
        <end position="239"/>
    </location>
</feature>
<dbReference type="InterPro" id="IPR000160">
    <property type="entry name" value="GGDEF_dom"/>
</dbReference>
<evidence type="ECO:0000256" key="3">
    <source>
        <dbReference type="SAM" id="Phobius"/>
    </source>
</evidence>
<dbReference type="InterPro" id="IPR043128">
    <property type="entry name" value="Rev_trsase/Diguanyl_cyclase"/>
</dbReference>
<dbReference type="SMART" id="SM00267">
    <property type="entry name" value="GGDEF"/>
    <property type="match status" value="1"/>
</dbReference>
<evidence type="ECO:0000256" key="1">
    <source>
        <dbReference type="ARBA" id="ARBA00012528"/>
    </source>
</evidence>
<dbReference type="EC" id="2.7.7.65" evidence="1"/>
<organism evidence="5 6">
    <name type="scientific">Pseudomonas benzenivorans</name>
    <dbReference type="NCBI Taxonomy" id="556533"/>
    <lineage>
        <taxon>Bacteria</taxon>
        <taxon>Pseudomonadati</taxon>
        <taxon>Pseudomonadota</taxon>
        <taxon>Gammaproteobacteria</taxon>
        <taxon>Pseudomonadales</taxon>
        <taxon>Pseudomonadaceae</taxon>
        <taxon>Pseudomonas</taxon>
    </lineage>
</organism>
<accession>A0ABY5HBI5</accession>
<evidence type="ECO:0000313" key="6">
    <source>
        <dbReference type="Proteomes" id="UP001059672"/>
    </source>
</evidence>
<evidence type="ECO:0000313" key="5">
    <source>
        <dbReference type="EMBL" id="UTW09702.1"/>
    </source>
</evidence>
<sequence length="568" mass="63016">MTARPAWLPWLCWLAWLIALPAPALAWYEVAEQSQPLGLHLSLLPTPEPISLAAAIRARQNGAFQPSQHDVPRLGIGAAAHWLYLPLFNPSDRPLRRTLQLGKAWVDQLDVHLLSNGRLLQQLQAGDDQLRGLQATPGMGYLLALELPPGRSELYVHARSTDPLVLPMRLLSDSDVQQASAAVQYSYGALYGFLLALMAYNLMLWAGLKDRNNLNYSLYLGAFILLNLSYTGHAGAWLWPDSLFLKRYANPAMMSAAAWLGLHFARHFLELDAHAPRLARAVSRGATTSVLLMLLCIGLDWHAPALWLAFVSVLVYTLLMVLLGCICLRHGQVAARYFLAATLCGMLGTALTDLSVWGLVPFSTLTYRAVDIGIALEASLLALALAYQMRQHQRALRRAQSLAYSDPLTGLLNRRAFIEQGNALWSTTRRHGQPLTLIMFDLDHFKRINDEHGHDMGDDCLTATARVLTQQCRAGDLLARWGGEEFLLLLPATRVDEAVALAERLRHAIASLTLESRVGQLTLSASFGVVSREQHTRLEELISSADERLYRAKQDGRNRVCGPQTDYC</sequence>
<dbReference type="InterPro" id="IPR011623">
    <property type="entry name" value="7TMR_DISM_rcpt_extracell_dom1"/>
</dbReference>
<evidence type="ECO:0000259" key="4">
    <source>
        <dbReference type="PROSITE" id="PS50887"/>
    </source>
</evidence>